<dbReference type="EC" id="2.7.13.3" evidence="2"/>
<comment type="catalytic activity">
    <reaction evidence="1">
        <text>ATP + protein L-histidine = ADP + protein N-phospho-L-histidine.</text>
        <dbReference type="EC" id="2.7.13.3"/>
    </reaction>
</comment>
<comment type="caution">
    <text evidence="6">The sequence shown here is derived from an EMBL/GenBank/DDBJ whole genome shotgun (WGS) entry which is preliminary data.</text>
</comment>
<dbReference type="SUPFAM" id="SSF47384">
    <property type="entry name" value="Homodimeric domain of signal transducing histidine kinase"/>
    <property type="match status" value="1"/>
</dbReference>
<dbReference type="Gene3D" id="1.10.287.130">
    <property type="match status" value="1"/>
</dbReference>
<dbReference type="SMART" id="SM00387">
    <property type="entry name" value="HATPase_c"/>
    <property type="match status" value="1"/>
</dbReference>
<evidence type="ECO:0000259" key="5">
    <source>
        <dbReference type="PROSITE" id="PS50109"/>
    </source>
</evidence>
<sequence>MMRRFSISRIIPFGSLVIWLSTGVVVVALLAAFQYRSGLSELSDWTRETGTFLAEKLAQHDAHMTALAAVIRMSPAEPSASVQGLAESVTAFYPRITDIATIHVDGTSARVIAYGRPGGPVFEAEHSAGDLPVLGKPGETALRPIPEQHAYDIYKLVETGLLLRLRISAGGLLDMDRIPPGYSVSLLLGDTVLFTHAARATSILNVKTGLFASNPGQPLHLLISRGFSLGELLPLRLLMPLLIGAALLVWLGAQYRNASRERRRQELRATLLEQEARLAHAGRVNALGEMASGIAHELTQPIAAMLSQSQAARRALTLDRADILEQALDGNIREAKRAGDILGRMRAYISGAEARIENVALAEALNDALRLIEADLAQQGIALDVTIAQAPCVVAVDVISFQQVIHNLIRNAADAVVGQPGGRVVLTAGPEGGQAIVTIADTGPGIEPALLDRIFEPFFTTKPDGMGLGLPLCVRLIEKMDGTIEARNDAGGARFTIRLPSGGAT</sequence>
<evidence type="ECO:0000313" key="6">
    <source>
        <dbReference type="EMBL" id="NEI72062.1"/>
    </source>
</evidence>
<name>A0A6L9UCP8_9HYPH</name>
<keyword evidence="4" id="KW-0812">Transmembrane</keyword>
<reference evidence="6 7" key="1">
    <citation type="submission" date="2019-12" db="EMBL/GenBank/DDBJ databases">
        <title>Rhizobium genotypes associated with high levels of biological nitrogen fixation by grain legumes in a temperate-maritime cropping system.</title>
        <authorList>
            <person name="Maluk M."/>
            <person name="Francesc Ferrando Molina F."/>
            <person name="Lopez Del Egido L."/>
            <person name="Lafos M."/>
            <person name="Langarica-Fuentes A."/>
            <person name="Gebre Yohannes G."/>
            <person name="Young M.W."/>
            <person name="Martin P."/>
            <person name="Gantlett R."/>
            <person name="Kenicer G."/>
            <person name="Hawes C."/>
            <person name="Begg G.S."/>
            <person name="Quilliam R.S."/>
            <person name="Squire G.R."/>
            <person name="Poole P.S."/>
            <person name="Young P.W."/>
            <person name="Iannetta P.M."/>
            <person name="James E.K."/>
        </authorList>
    </citation>
    <scope>NUCLEOTIDE SEQUENCE [LARGE SCALE GENOMIC DNA]</scope>
    <source>
        <strain evidence="6 7">JHI1118</strain>
    </source>
</reference>
<dbReference type="RefSeq" id="WP_163989008.1">
    <property type="nucleotide sequence ID" value="NZ_WUEY01000010.1"/>
</dbReference>
<dbReference type="InterPro" id="IPR005467">
    <property type="entry name" value="His_kinase_dom"/>
</dbReference>
<dbReference type="CDD" id="cd00082">
    <property type="entry name" value="HisKA"/>
    <property type="match status" value="1"/>
</dbReference>
<feature type="transmembrane region" description="Helical" evidence="4">
    <location>
        <begin position="12"/>
        <end position="33"/>
    </location>
</feature>
<keyword evidence="3" id="KW-0597">Phosphoprotein</keyword>
<feature type="domain" description="Histidine kinase" evidence="5">
    <location>
        <begin position="293"/>
        <end position="503"/>
    </location>
</feature>
<dbReference type="InterPro" id="IPR036097">
    <property type="entry name" value="HisK_dim/P_sf"/>
</dbReference>
<dbReference type="SMART" id="SM00388">
    <property type="entry name" value="HisKA"/>
    <property type="match status" value="1"/>
</dbReference>
<dbReference type="PRINTS" id="PR00344">
    <property type="entry name" value="BCTRLSENSOR"/>
</dbReference>
<proteinExistence type="predicted"/>
<dbReference type="InterPro" id="IPR004358">
    <property type="entry name" value="Sig_transdc_His_kin-like_C"/>
</dbReference>
<dbReference type="InterPro" id="IPR003594">
    <property type="entry name" value="HATPase_dom"/>
</dbReference>
<dbReference type="InterPro" id="IPR003661">
    <property type="entry name" value="HisK_dim/P_dom"/>
</dbReference>
<dbReference type="PROSITE" id="PS50109">
    <property type="entry name" value="HIS_KIN"/>
    <property type="match status" value="1"/>
</dbReference>
<dbReference type="InterPro" id="IPR036890">
    <property type="entry name" value="HATPase_C_sf"/>
</dbReference>
<evidence type="ECO:0000313" key="7">
    <source>
        <dbReference type="Proteomes" id="UP000483035"/>
    </source>
</evidence>
<evidence type="ECO:0000256" key="1">
    <source>
        <dbReference type="ARBA" id="ARBA00000085"/>
    </source>
</evidence>
<dbReference type="CDD" id="cd00075">
    <property type="entry name" value="HATPase"/>
    <property type="match status" value="1"/>
</dbReference>
<keyword evidence="4" id="KW-1133">Transmembrane helix</keyword>
<dbReference type="PANTHER" id="PTHR43065">
    <property type="entry name" value="SENSOR HISTIDINE KINASE"/>
    <property type="match status" value="1"/>
</dbReference>
<gene>
    <name evidence="6" type="ORF">GR212_20980</name>
</gene>
<accession>A0A6L9UCP8</accession>
<dbReference type="Gene3D" id="3.30.565.10">
    <property type="entry name" value="Histidine kinase-like ATPase, C-terminal domain"/>
    <property type="match status" value="1"/>
</dbReference>
<dbReference type="Proteomes" id="UP000483035">
    <property type="component" value="Unassembled WGS sequence"/>
</dbReference>
<evidence type="ECO:0000256" key="2">
    <source>
        <dbReference type="ARBA" id="ARBA00012438"/>
    </source>
</evidence>
<dbReference type="PANTHER" id="PTHR43065:SF42">
    <property type="entry name" value="TWO-COMPONENT SENSOR PPRA"/>
    <property type="match status" value="1"/>
</dbReference>
<keyword evidence="4" id="KW-0472">Membrane</keyword>
<organism evidence="6 7">
    <name type="scientific">Rhizobium lusitanum</name>
    <dbReference type="NCBI Taxonomy" id="293958"/>
    <lineage>
        <taxon>Bacteria</taxon>
        <taxon>Pseudomonadati</taxon>
        <taxon>Pseudomonadota</taxon>
        <taxon>Alphaproteobacteria</taxon>
        <taxon>Hyphomicrobiales</taxon>
        <taxon>Rhizobiaceae</taxon>
        <taxon>Rhizobium/Agrobacterium group</taxon>
        <taxon>Rhizobium</taxon>
    </lineage>
</organism>
<dbReference type="AlphaFoldDB" id="A0A6L9UCP8"/>
<dbReference type="SUPFAM" id="SSF55874">
    <property type="entry name" value="ATPase domain of HSP90 chaperone/DNA topoisomerase II/histidine kinase"/>
    <property type="match status" value="1"/>
</dbReference>
<dbReference type="GO" id="GO:0000155">
    <property type="term" value="F:phosphorelay sensor kinase activity"/>
    <property type="evidence" value="ECO:0007669"/>
    <property type="project" value="InterPro"/>
</dbReference>
<feature type="transmembrane region" description="Helical" evidence="4">
    <location>
        <begin position="233"/>
        <end position="253"/>
    </location>
</feature>
<dbReference type="Pfam" id="PF02518">
    <property type="entry name" value="HATPase_c"/>
    <property type="match status" value="1"/>
</dbReference>
<evidence type="ECO:0000256" key="4">
    <source>
        <dbReference type="SAM" id="Phobius"/>
    </source>
</evidence>
<protein>
    <recommendedName>
        <fullName evidence="2">histidine kinase</fullName>
        <ecNumber evidence="2">2.7.13.3</ecNumber>
    </recommendedName>
</protein>
<dbReference type="Pfam" id="PF00512">
    <property type="entry name" value="HisKA"/>
    <property type="match status" value="1"/>
</dbReference>
<evidence type="ECO:0000256" key="3">
    <source>
        <dbReference type="ARBA" id="ARBA00022553"/>
    </source>
</evidence>
<dbReference type="EMBL" id="WUEY01000010">
    <property type="protein sequence ID" value="NEI72062.1"/>
    <property type="molecule type" value="Genomic_DNA"/>
</dbReference>